<evidence type="ECO:0000313" key="2">
    <source>
        <dbReference type="Proteomes" id="UP000030764"/>
    </source>
</evidence>
<evidence type="ECO:0000313" key="1">
    <source>
        <dbReference type="EMBL" id="KFD48497.1"/>
    </source>
</evidence>
<reference evidence="1 2" key="1">
    <citation type="journal article" date="2014" name="Nat. Genet.">
        <title>Genome and transcriptome of the porcine whipworm Trichuris suis.</title>
        <authorList>
            <person name="Jex A.R."/>
            <person name="Nejsum P."/>
            <person name="Schwarz E.M."/>
            <person name="Hu L."/>
            <person name="Young N.D."/>
            <person name="Hall R.S."/>
            <person name="Korhonen P.K."/>
            <person name="Liao S."/>
            <person name="Thamsborg S."/>
            <person name="Xia J."/>
            <person name="Xu P."/>
            <person name="Wang S."/>
            <person name="Scheerlinck J.P."/>
            <person name="Hofmann A."/>
            <person name="Sternberg P.W."/>
            <person name="Wang J."/>
            <person name="Gasser R.B."/>
        </authorList>
    </citation>
    <scope>NUCLEOTIDE SEQUENCE [LARGE SCALE GENOMIC DNA]</scope>
    <source>
        <strain evidence="1">DCEP-RM93M</strain>
    </source>
</reference>
<proteinExistence type="predicted"/>
<keyword evidence="2" id="KW-1185">Reference proteome</keyword>
<name>A0A085LU51_9BILA</name>
<dbReference type="Proteomes" id="UP000030764">
    <property type="component" value="Unassembled WGS sequence"/>
</dbReference>
<sequence>MQPWLPLDESVNPRPLTPKVPVLPRVSRSQKMIGPMLRYRGHRPLGVVIELGNPADVIAALGSGQQSPLSPVSSSALLPMTALI</sequence>
<dbReference type="EMBL" id="KL363292">
    <property type="protein sequence ID" value="KFD48497.1"/>
    <property type="molecule type" value="Genomic_DNA"/>
</dbReference>
<dbReference type="AlphaFoldDB" id="A0A085LU51"/>
<protein>
    <submittedName>
        <fullName evidence="1">Uncharacterized protein</fullName>
    </submittedName>
</protein>
<accession>A0A085LU51</accession>
<gene>
    <name evidence="1" type="ORF">M513_10631</name>
</gene>
<organism evidence="1 2">
    <name type="scientific">Trichuris suis</name>
    <name type="common">pig whipworm</name>
    <dbReference type="NCBI Taxonomy" id="68888"/>
    <lineage>
        <taxon>Eukaryota</taxon>
        <taxon>Metazoa</taxon>
        <taxon>Ecdysozoa</taxon>
        <taxon>Nematoda</taxon>
        <taxon>Enoplea</taxon>
        <taxon>Dorylaimia</taxon>
        <taxon>Trichinellida</taxon>
        <taxon>Trichuridae</taxon>
        <taxon>Trichuris</taxon>
    </lineage>
</organism>